<dbReference type="SUPFAM" id="SSF56112">
    <property type="entry name" value="Protein kinase-like (PK-like)"/>
    <property type="match status" value="1"/>
</dbReference>
<evidence type="ECO:0000313" key="19">
    <source>
        <dbReference type="Proteomes" id="UP000325307"/>
    </source>
</evidence>
<dbReference type="FunFam" id="2.60.40.10:FF:000169">
    <property type="entry name" value="1,4-alpha-glucan branching enzyme GlgB"/>
    <property type="match status" value="1"/>
</dbReference>
<dbReference type="GO" id="GO:0005978">
    <property type="term" value="P:glycogen biosynthetic process"/>
    <property type="evidence" value="ECO:0007669"/>
    <property type="project" value="UniProtKB-UniRule"/>
</dbReference>
<dbReference type="SMART" id="SM00642">
    <property type="entry name" value="Aamy"/>
    <property type="match status" value="1"/>
</dbReference>
<dbReference type="Pfam" id="PF00128">
    <property type="entry name" value="Alpha-amylase"/>
    <property type="match status" value="1"/>
</dbReference>
<keyword evidence="7 15" id="KW-0328">Glycosyltransferase</keyword>
<evidence type="ECO:0000256" key="15">
    <source>
        <dbReference type="HAMAP-Rule" id="MF_00685"/>
    </source>
</evidence>
<dbReference type="CDD" id="cd02855">
    <property type="entry name" value="E_set_GBE_prok_N"/>
    <property type="match status" value="1"/>
</dbReference>
<comment type="catalytic activity">
    <reaction evidence="1 15">
        <text>Transfers a segment of a (1-&gt;4)-alpha-D-glucan chain to a primary hydroxy group in a similar glucan chain.</text>
        <dbReference type="EC" id="2.4.1.18"/>
    </reaction>
</comment>
<dbReference type="PANTHER" id="PTHR43651:SF3">
    <property type="entry name" value="1,4-ALPHA-GLUCAN-BRANCHING ENZYME"/>
    <property type="match status" value="1"/>
</dbReference>
<comment type="similarity">
    <text evidence="3">Belongs to the aminoglycoside phosphotransferase family.</text>
</comment>
<evidence type="ECO:0000256" key="10">
    <source>
        <dbReference type="ARBA" id="ARBA00022777"/>
    </source>
</evidence>
<dbReference type="Gene3D" id="3.20.20.80">
    <property type="entry name" value="Glycosidases"/>
    <property type="match status" value="1"/>
</dbReference>
<dbReference type="GO" id="GO:0003844">
    <property type="term" value="F:1,4-alpha-glucan branching enzyme activity"/>
    <property type="evidence" value="ECO:0007669"/>
    <property type="project" value="UniProtKB-UniRule"/>
</dbReference>
<evidence type="ECO:0000256" key="3">
    <source>
        <dbReference type="ARBA" id="ARBA00006219"/>
    </source>
</evidence>
<dbReference type="Pfam" id="PF22019">
    <property type="entry name" value="GlgB_N"/>
    <property type="match status" value="1"/>
</dbReference>
<evidence type="ECO:0000256" key="8">
    <source>
        <dbReference type="ARBA" id="ARBA00022679"/>
    </source>
</evidence>
<dbReference type="UniPathway" id="UPA00164"/>
<keyword evidence="8 15" id="KW-0808">Transferase</keyword>
<dbReference type="NCBIfam" id="NF003811">
    <property type="entry name" value="PRK05402.1"/>
    <property type="match status" value="1"/>
</dbReference>
<feature type="active site" description="Proton donor" evidence="15">
    <location>
        <position position="980"/>
    </location>
</feature>
<dbReference type="InterPro" id="IPR040999">
    <property type="entry name" value="Mak_N_cap"/>
</dbReference>
<dbReference type="SUPFAM" id="SSF81296">
    <property type="entry name" value="E set domains"/>
    <property type="match status" value="2"/>
</dbReference>
<gene>
    <name evidence="15" type="primary">glgB</name>
    <name evidence="18" type="ORF">NCCP1664_13750</name>
</gene>
<comment type="similarity">
    <text evidence="4 15">Belongs to the glycosyl hydrolase 13 family. GlgB subfamily.</text>
</comment>
<evidence type="ECO:0000259" key="17">
    <source>
        <dbReference type="SMART" id="SM00642"/>
    </source>
</evidence>
<dbReference type="CDD" id="cd11322">
    <property type="entry name" value="AmyAc_Glg_BE"/>
    <property type="match status" value="1"/>
</dbReference>
<dbReference type="GO" id="GO:0043169">
    <property type="term" value="F:cation binding"/>
    <property type="evidence" value="ECO:0007669"/>
    <property type="project" value="InterPro"/>
</dbReference>
<evidence type="ECO:0000256" key="7">
    <source>
        <dbReference type="ARBA" id="ARBA00022676"/>
    </source>
</evidence>
<feature type="compositionally biased region" description="Low complexity" evidence="16">
    <location>
        <begin position="1302"/>
        <end position="1322"/>
    </location>
</feature>
<evidence type="ECO:0000256" key="4">
    <source>
        <dbReference type="ARBA" id="ARBA00009000"/>
    </source>
</evidence>
<evidence type="ECO:0000256" key="11">
    <source>
        <dbReference type="ARBA" id="ARBA00022840"/>
    </source>
</evidence>
<dbReference type="InterPro" id="IPR006047">
    <property type="entry name" value="GH13_cat_dom"/>
</dbReference>
<keyword evidence="19" id="KW-1185">Reference proteome</keyword>
<dbReference type="Proteomes" id="UP000325307">
    <property type="component" value="Unassembled WGS sequence"/>
</dbReference>
<feature type="region of interest" description="Disordered" evidence="16">
    <location>
        <begin position="314"/>
        <end position="333"/>
    </location>
</feature>
<evidence type="ECO:0000256" key="2">
    <source>
        <dbReference type="ARBA" id="ARBA00004964"/>
    </source>
</evidence>
<comment type="function">
    <text evidence="15">Catalyzes the formation of the alpha-1,6-glucosidic linkages in glycogen by scission of a 1,4-alpha-linked oligosaccharide from growing alpha-1,4-glucan chains and the subsequent attachment of the oligosaccharide to the alpha-1,6 position.</text>
</comment>
<feature type="region of interest" description="Disordered" evidence="16">
    <location>
        <begin position="1288"/>
        <end position="1355"/>
    </location>
</feature>
<dbReference type="Gene3D" id="2.60.40.10">
    <property type="entry name" value="Immunoglobulins"/>
    <property type="match status" value="2"/>
</dbReference>
<keyword evidence="12 15" id="KW-0320">Glycogen biosynthesis</keyword>
<dbReference type="NCBIfam" id="TIGR01515">
    <property type="entry name" value="branching_enzym"/>
    <property type="match status" value="1"/>
</dbReference>
<dbReference type="Pfam" id="PF18085">
    <property type="entry name" value="Mak_N_cap"/>
    <property type="match status" value="1"/>
</dbReference>
<dbReference type="FunFam" id="3.20.20.80:FF:000003">
    <property type="entry name" value="1,4-alpha-glucan branching enzyme GlgB"/>
    <property type="match status" value="1"/>
</dbReference>
<dbReference type="PANTHER" id="PTHR43651">
    <property type="entry name" value="1,4-ALPHA-GLUCAN-BRANCHING ENZYME"/>
    <property type="match status" value="1"/>
</dbReference>
<dbReference type="Gene3D" id="3.90.1200.10">
    <property type="match status" value="1"/>
</dbReference>
<keyword evidence="10" id="KW-0418">Kinase</keyword>
<dbReference type="InterPro" id="IPR013780">
    <property type="entry name" value="Glyco_hydro_b"/>
</dbReference>
<dbReference type="InterPro" id="IPR006048">
    <property type="entry name" value="A-amylase/branching_C"/>
</dbReference>
<feature type="compositionally biased region" description="Acidic residues" evidence="16">
    <location>
        <begin position="1288"/>
        <end position="1301"/>
    </location>
</feature>
<evidence type="ECO:0000256" key="13">
    <source>
        <dbReference type="ARBA" id="ARBA00023277"/>
    </source>
</evidence>
<evidence type="ECO:0000256" key="12">
    <source>
        <dbReference type="ARBA" id="ARBA00023056"/>
    </source>
</evidence>
<dbReference type="Pfam" id="PF02922">
    <property type="entry name" value="CBM_48"/>
    <property type="match status" value="1"/>
</dbReference>
<evidence type="ECO:0000256" key="9">
    <source>
        <dbReference type="ARBA" id="ARBA00022741"/>
    </source>
</evidence>
<feature type="active site" description="Nucleophile" evidence="15">
    <location>
        <position position="927"/>
    </location>
</feature>
<evidence type="ECO:0000256" key="5">
    <source>
        <dbReference type="ARBA" id="ARBA00011245"/>
    </source>
</evidence>
<dbReference type="InterPro" id="IPR014756">
    <property type="entry name" value="Ig_E-set"/>
</dbReference>
<keyword evidence="9" id="KW-0547">Nucleotide-binding</keyword>
<organism evidence="18 19">
    <name type="scientific">Zafaria cholistanensis</name>
    <dbReference type="NCBI Taxonomy" id="1682741"/>
    <lineage>
        <taxon>Bacteria</taxon>
        <taxon>Bacillati</taxon>
        <taxon>Actinomycetota</taxon>
        <taxon>Actinomycetes</taxon>
        <taxon>Micrococcales</taxon>
        <taxon>Micrococcaceae</taxon>
        <taxon>Zafaria</taxon>
    </lineage>
</organism>
<keyword evidence="11" id="KW-0067">ATP-binding</keyword>
<dbReference type="InterPro" id="IPR013783">
    <property type="entry name" value="Ig-like_fold"/>
</dbReference>
<name>A0A5A7NSS4_9MICC</name>
<dbReference type="GO" id="GO:0016301">
    <property type="term" value="F:kinase activity"/>
    <property type="evidence" value="ECO:0007669"/>
    <property type="project" value="UniProtKB-KW"/>
</dbReference>
<comment type="pathway">
    <text evidence="2 15">Glycan biosynthesis; glycogen biosynthesis.</text>
</comment>
<evidence type="ECO:0000256" key="16">
    <source>
        <dbReference type="SAM" id="MobiDB-lite"/>
    </source>
</evidence>
<proteinExistence type="inferred from homology"/>
<dbReference type="InterPro" id="IPR006407">
    <property type="entry name" value="GlgB"/>
</dbReference>
<dbReference type="InterPro" id="IPR017853">
    <property type="entry name" value="GH"/>
</dbReference>
<dbReference type="HAMAP" id="MF_00685">
    <property type="entry name" value="GlgB"/>
    <property type="match status" value="1"/>
</dbReference>
<keyword evidence="13 15" id="KW-0119">Carbohydrate metabolism</keyword>
<dbReference type="GO" id="GO:0005829">
    <property type="term" value="C:cytosol"/>
    <property type="evidence" value="ECO:0007669"/>
    <property type="project" value="TreeGrafter"/>
</dbReference>
<accession>A0A5A7NSS4</accession>
<dbReference type="FunFam" id="2.60.40.1180:FF:000002">
    <property type="entry name" value="1,4-alpha-glucan branching enzyme GlgB"/>
    <property type="match status" value="1"/>
</dbReference>
<dbReference type="EC" id="2.4.1.18" evidence="15"/>
<sequence length="1355" mass="145980">MTQPQTTRRDEALLDLLSGWLRRQRWFPAAAQAGFSLRRVGTVPLDSPGPGIGLESVLLAVDTGSTDAPAVVHVPLSFRREPLPAPGEAGPAEAGLIGVLPSGGENGEGPWHVYDGTHDPAFVAAWLELMRSGTDGDGYSGTALAGFSDRAPYDPSLSASVLGGEQSNTSVVVERADGDLIAKFFRVPVSGSNPDVELGVLLTDAGSHEVPLTYGVVSARWDEPSGPVAGALGVLREFITGSEDAWRSASAAALEGRDFTAEAEAIGRATARLHAALRDAAGAGEAGPEEVAAYVAALRDRLERGWRAAAEAVREAASGDSAPENASREHAGGADVEAAFQSVLASLERISALPVLQRIHGDYHLGQVLHAEPRGWVVLDFEGEPLRSAAERTATDVALRDVVGMLRSFDYAGAVAARPESGRGASPAAAHAWAKMGGEAFLSGYAAESGEAVDTGSPLFLALWLDKALYEVAYELQNRPSWVGLPASAVHEVLAGLAPTPPHPARTDVEKEPPVSQPAPHAPLPVAPEALDAVAHGRHHAPHAVLGAHLDDAGFVTIRTLRRFALGVEVVTPTTRVPMSHEYEGIWVAVLPAETEGHVPDYRLEVSYHGGDPVRVDDPYRYLPTLGEVDLHLIGEGRHEKLWEVLGSHVFRYHSVLGDSSGVGFAVWAPHAQAVRVKGDFNGWDGTGHAMRSLGRSGVWELFVPGVEAGAVYKYQILGRDGHWREKADPMAQHTEVPPRTGSVVVESSYGFRDAQWMQERASRDPHTGPLSIYEVHLGSWRPGLSYLELADELVKYVSELGFTHVEFMPVAEHPFGGSWGYQVTSYYAPTSRFGHPDDFRHLVDRLHQAGIGVIVDWVPAHFPKDDWALARFDGEPLYEHADVRRGEHPDWGTLIFDFGRNEVRNFLVANALYWLQEFHIDGLRVDAVASMLYLDYSREDGQWWPNIHGGRENLEAISFLQEANATAYRTSPGIMMIAEESTAFDGVTRPTAFGGLGFGLKWNMGWMHDSLKYIQQDPIHRVYHHDKMTFSLVYAWTENFLLPISHDEVVHGKGSLLRKMPGDRWRQLANVRAYLAYQWAHPGKQLIFMGTEFAQEGEWNEGHGLEWWLAETPQHDGVRKLVSRLNAVYRGHPELWEKDHEPAGFQWIDGGNAAANTFSFIRRDAAGNPLVCVANFSGEPHTGFRLGMPLAGEWTELVNTDDAEYGGSGVGNGGSIMAVDGGEHGQPAHAVLTVPPLGMLYLVPAGTEAGAETGAGAGAETGAVTGAAAHAAAEAVAAEFGLAEVGAEETGTEEDEEDAPDAGAAGEEAVEVGAMEEGALEFGTAEVNADPMDDDEWDAGPAGPENPEETEGRR</sequence>
<evidence type="ECO:0000313" key="18">
    <source>
        <dbReference type="EMBL" id="GER22878.1"/>
    </source>
</evidence>
<reference evidence="18 19" key="1">
    <citation type="submission" date="2019-09" db="EMBL/GenBank/DDBJ databases">
        <title>Arthrobacter zafarii sp. nov., a moderately thermotolerant and halotolerant actinobacterium isolated from Cholistan desert soil of Pakistan.</title>
        <authorList>
            <person name="Amin A."/>
            <person name="Ahmed I."/>
            <person name="Khalid N."/>
            <person name="Schumann P."/>
            <person name="Busse H.J."/>
            <person name="Khan I.U."/>
            <person name="Li S."/>
            <person name="Li W.J."/>
        </authorList>
    </citation>
    <scope>NUCLEOTIDE SEQUENCE [LARGE SCALE GENOMIC DNA]</scope>
    <source>
        <strain evidence="18 19">NCCP-1664</strain>
    </source>
</reference>
<comment type="subunit">
    <text evidence="5 15">Monomer.</text>
</comment>
<dbReference type="GO" id="GO:0004553">
    <property type="term" value="F:hydrolase activity, hydrolyzing O-glycosyl compounds"/>
    <property type="evidence" value="ECO:0007669"/>
    <property type="project" value="InterPro"/>
</dbReference>
<comment type="caution">
    <text evidence="18">The sequence shown here is derived from an EMBL/GenBank/DDBJ whole genome shotgun (WGS) entry which is preliminary data.</text>
</comment>
<dbReference type="InterPro" id="IPR011009">
    <property type="entry name" value="Kinase-like_dom_sf"/>
</dbReference>
<dbReference type="Gene3D" id="2.60.40.1180">
    <property type="entry name" value="Golgi alpha-mannosidase II"/>
    <property type="match status" value="1"/>
</dbReference>
<dbReference type="InterPro" id="IPR044143">
    <property type="entry name" value="GlgB_N_E_set_prok"/>
</dbReference>
<evidence type="ECO:0000256" key="6">
    <source>
        <dbReference type="ARBA" id="ARBA00022600"/>
    </source>
</evidence>
<dbReference type="Pfam" id="PF02806">
    <property type="entry name" value="Alpha-amylase_C"/>
    <property type="match status" value="1"/>
</dbReference>
<dbReference type="InterPro" id="IPR004193">
    <property type="entry name" value="Glyco_hydro_13_N"/>
</dbReference>
<dbReference type="NCBIfam" id="NF008967">
    <property type="entry name" value="PRK12313.1"/>
    <property type="match status" value="1"/>
</dbReference>
<dbReference type="SUPFAM" id="SSF51445">
    <property type="entry name" value="(Trans)glycosidases"/>
    <property type="match status" value="1"/>
</dbReference>
<protein>
    <recommendedName>
        <fullName evidence="15">1,4-alpha-glucan branching enzyme GlgB</fullName>
        <ecNumber evidence="15">2.4.1.18</ecNumber>
    </recommendedName>
    <alternativeName>
        <fullName evidence="15">1,4-alpha-D-glucan:1,4-alpha-D-glucan 6-glucosyl-transferase</fullName>
    </alternativeName>
    <alternativeName>
        <fullName evidence="15">Alpha-(1-&gt;4)-glucan branching enzyme</fullName>
    </alternativeName>
    <alternativeName>
        <fullName evidence="15">Glycogen branching enzyme</fullName>
        <shortName evidence="15">BE</shortName>
    </alternativeName>
</protein>
<evidence type="ECO:0000256" key="1">
    <source>
        <dbReference type="ARBA" id="ARBA00000826"/>
    </source>
</evidence>
<evidence type="ECO:0000256" key="14">
    <source>
        <dbReference type="ARBA" id="ARBA00049067"/>
    </source>
</evidence>
<dbReference type="SUPFAM" id="SSF51011">
    <property type="entry name" value="Glycosyl hydrolase domain"/>
    <property type="match status" value="1"/>
</dbReference>
<dbReference type="GO" id="GO:0005524">
    <property type="term" value="F:ATP binding"/>
    <property type="evidence" value="ECO:0007669"/>
    <property type="project" value="UniProtKB-KW"/>
</dbReference>
<dbReference type="EMBL" id="BKDJ01000005">
    <property type="protein sequence ID" value="GER22878.1"/>
    <property type="molecule type" value="Genomic_DNA"/>
</dbReference>
<keyword evidence="6 15" id="KW-0321">Glycogen metabolism</keyword>
<feature type="region of interest" description="Disordered" evidence="16">
    <location>
        <begin position="499"/>
        <end position="519"/>
    </location>
</feature>
<dbReference type="RefSeq" id="WP_216364673.1">
    <property type="nucleotide sequence ID" value="NZ_BKDJ01000005.1"/>
</dbReference>
<dbReference type="InterPro" id="IPR054169">
    <property type="entry name" value="GlgB_N"/>
</dbReference>
<comment type="catalytic activity">
    <reaction evidence="14">
        <text>D-maltose + ATP = alpha-maltose 1-phosphate + ADP + H(+)</text>
        <dbReference type="Rhea" id="RHEA:31915"/>
        <dbReference type="ChEBI" id="CHEBI:15378"/>
        <dbReference type="ChEBI" id="CHEBI:17306"/>
        <dbReference type="ChEBI" id="CHEBI:30616"/>
        <dbReference type="ChEBI" id="CHEBI:63576"/>
        <dbReference type="ChEBI" id="CHEBI:456216"/>
        <dbReference type="EC" id="2.7.1.175"/>
    </reaction>
</comment>
<feature type="domain" description="Glycosyl hydrolase family 13 catalytic" evidence="17">
    <location>
        <begin position="775"/>
        <end position="1120"/>
    </location>
</feature>